<dbReference type="InterPro" id="IPR006879">
    <property type="entry name" value="YdjC-like"/>
</dbReference>
<keyword evidence="3" id="KW-0378">Hydrolase</keyword>
<evidence type="ECO:0000313" key="6">
    <source>
        <dbReference type="EMBL" id="HJB58394.1"/>
    </source>
</evidence>
<dbReference type="SUPFAM" id="SSF88713">
    <property type="entry name" value="Glycoside hydrolase/deacetylase"/>
    <property type="match status" value="1"/>
</dbReference>
<dbReference type="GO" id="GO:0046872">
    <property type="term" value="F:metal ion binding"/>
    <property type="evidence" value="ECO:0007669"/>
    <property type="project" value="UniProtKB-KW"/>
</dbReference>
<evidence type="ECO:0000256" key="5">
    <source>
        <dbReference type="ARBA" id="ARBA00023277"/>
    </source>
</evidence>
<evidence type="ECO:0000256" key="1">
    <source>
        <dbReference type="ARBA" id="ARBA00001946"/>
    </source>
</evidence>
<keyword evidence="4" id="KW-0460">Magnesium</keyword>
<accession>A0A9D2S701</accession>
<evidence type="ECO:0000313" key="7">
    <source>
        <dbReference type="Proteomes" id="UP000824211"/>
    </source>
</evidence>
<comment type="caution">
    <text evidence="6">The sequence shown here is derived from an EMBL/GenBank/DDBJ whole genome shotgun (WGS) entry which is preliminary data.</text>
</comment>
<dbReference type="AlphaFoldDB" id="A0A9D2S701"/>
<proteinExistence type="predicted"/>
<dbReference type="GO" id="GO:0019213">
    <property type="term" value="F:deacetylase activity"/>
    <property type="evidence" value="ECO:0007669"/>
    <property type="project" value="TreeGrafter"/>
</dbReference>
<name>A0A9D2S701_9FIRM</name>
<dbReference type="PANTHER" id="PTHR31609">
    <property type="entry name" value="YDJC DEACETYLASE FAMILY MEMBER"/>
    <property type="match status" value="1"/>
</dbReference>
<keyword evidence="5" id="KW-0119">Carbohydrate metabolism</keyword>
<dbReference type="InterPro" id="IPR011330">
    <property type="entry name" value="Glyco_hydro/deAcase_b/a-brl"/>
</dbReference>
<reference evidence="6" key="2">
    <citation type="submission" date="2021-04" db="EMBL/GenBank/DDBJ databases">
        <authorList>
            <person name="Gilroy R."/>
        </authorList>
    </citation>
    <scope>NUCLEOTIDE SEQUENCE</scope>
    <source>
        <strain evidence="6">ChiHjej9B8-13557</strain>
    </source>
</reference>
<sequence>MKRFLLRADDLGYSEAVNCGIAKTVRDGLIRSVGLMPSMPAARHGLQLLAGLDVCLGQHTDICVGPPVSDPAAIPSLVEADGMFKSSRTYRAAHARGEDFVVLEDAVTEAEAQYQRYLDLVGEKPRYFGGHAVASETFFQALRVVAERHGLKNCPPSFAKAGPSVGGRPVRICAMHSMDPDYDPVQSLKDAVAAASDTLPNIYICHPGYLDDFILRSSSLTVNRTREVEMLCSPDMRAWLAGQDLQLITYDDL</sequence>
<evidence type="ECO:0000256" key="2">
    <source>
        <dbReference type="ARBA" id="ARBA00022723"/>
    </source>
</evidence>
<organism evidence="6 7">
    <name type="scientific">Candidatus Faecalibacterium faecipullorum</name>
    <dbReference type="NCBI Taxonomy" id="2838578"/>
    <lineage>
        <taxon>Bacteria</taxon>
        <taxon>Bacillati</taxon>
        <taxon>Bacillota</taxon>
        <taxon>Clostridia</taxon>
        <taxon>Eubacteriales</taxon>
        <taxon>Oscillospiraceae</taxon>
        <taxon>Faecalibacterium</taxon>
    </lineage>
</organism>
<dbReference type="CDD" id="cd10805">
    <property type="entry name" value="YdjC_like_1"/>
    <property type="match status" value="1"/>
</dbReference>
<dbReference type="Gene3D" id="3.20.20.370">
    <property type="entry name" value="Glycoside hydrolase/deacetylase"/>
    <property type="match status" value="1"/>
</dbReference>
<dbReference type="PANTHER" id="PTHR31609:SF1">
    <property type="entry name" value="CARBOHYDRATE DEACETYLASE"/>
    <property type="match status" value="1"/>
</dbReference>
<evidence type="ECO:0000256" key="3">
    <source>
        <dbReference type="ARBA" id="ARBA00022801"/>
    </source>
</evidence>
<dbReference type="EMBL" id="DWXX01000034">
    <property type="protein sequence ID" value="HJB58394.1"/>
    <property type="molecule type" value="Genomic_DNA"/>
</dbReference>
<dbReference type="Proteomes" id="UP000824211">
    <property type="component" value="Unassembled WGS sequence"/>
</dbReference>
<reference evidence="6" key="1">
    <citation type="journal article" date="2021" name="PeerJ">
        <title>Extensive microbial diversity within the chicken gut microbiome revealed by metagenomics and culture.</title>
        <authorList>
            <person name="Gilroy R."/>
            <person name="Ravi A."/>
            <person name="Getino M."/>
            <person name="Pursley I."/>
            <person name="Horton D.L."/>
            <person name="Alikhan N.F."/>
            <person name="Baker D."/>
            <person name="Gharbi K."/>
            <person name="Hall N."/>
            <person name="Watson M."/>
            <person name="Adriaenssens E.M."/>
            <person name="Foster-Nyarko E."/>
            <person name="Jarju S."/>
            <person name="Secka A."/>
            <person name="Antonio M."/>
            <person name="Oren A."/>
            <person name="Chaudhuri R.R."/>
            <person name="La Ragione R."/>
            <person name="Hildebrand F."/>
            <person name="Pallen M.J."/>
        </authorList>
    </citation>
    <scope>NUCLEOTIDE SEQUENCE</scope>
    <source>
        <strain evidence="6">ChiHjej9B8-13557</strain>
    </source>
</reference>
<comment type="cofactor">
    <cofactor evidence="1">
        <name>Mg(2+)</name>
        <dbReference type="ChEBI" id="CHEBI:18420"/>
    </cofactor>
</comment>
<protein>
    <submittedName>
        <fullName evidence="6">ChbG/HpnK family deacetylase</fullName>
    </submittedName>
</protein>
<dbReference type="GO" id="GO:0005975">
    <property type="term" value="P:carbohydrate metabolic process"/>
    <property type="evidence" value="ECO:0007669"/>
    <property type="project" value="InterPro"/>
</dbReference>
<gene>
    <name evidence="6" type="ORF">H9771_01830</name>
</gene>
<dbReference type="Pfam" id="PF04794">
    <property type="entry name" value="YdjC"/>
    <property type="match status" value="1"/>
</dbReference>
<dbReference type="GO" id="GO:0016787">
    <property type="term" value="F:hydrolase activity"/>
    <property type="evidence" value="ECO:0007669"/>
    <property type="project" value="UniProtKB-KW"/>
</dbReference>
<evidence type="ECO:0000256" key="4">
    <source>
        <dbReference type="ARBA" id="ARBA00022842"/>
    </source>
</evidence>
<keyword evidence="2" id="KW-0479">Metal-binding</keyword>